<dbReference type="AlphaFoldDB" id="A0A445E271"/>
<reference evidence="10 11" key="1">
    <citation type="submission" date="2019-01" db="EMBL/GenBank/DDBJ databases">
        <title>Sequencing of cultivated peanut Arachis hypogaea provides insights into genome evolution and oil improvement.</title>
        <authorList>
            <person name="Chen X."/>
        </authorList>
    </citation>
    <scope>NUCLEOTIDE SEQUENCE [LARGE SCALE GENOMIC DNA]</scope>
    <source>
        <strain evidence="11">cv. Fuhuasheng</strain>
        <tissue evidence="10">Leaves</tissue>
    </source>
</reference>
<evidence type="ECO:0000256" key="1">
    <source>
        <dbReference type="ARBA" id="ARBA00004173"/>
    </source>
</evidence>
<comment type="subunit">
    <text evidence="5">May form oligomeric structures.</text>
</comment>
<comment type="caution">
    <text evidence="10">The sequence shown here is derived from an EMBL/GenBank/DDBJ whole genome shotgun (WGS) entry which is preliminary data.</text>
</comment>
<dbReference type="FunFam" id="2.60.40.790:FF:000047">
    <property type="entry name" value="23.6 kDa heat shock protein mitochondrial"/>
    <property type="match status" value="1"/>
</dbReference>
<dbReference type="STRING" id="3818.A0A445E271"/>
<evidence type="ECO:0000256" key="2">
    <source>
        <dbReference type="ARBA" id="ARBA00022946"/>
    </source>
</evidence>
<evidence type="ECO:0000256" key="3">
    <source>
        <dbReference type="ARBA" id="ARBA00023016"/>
    </source>
</evidence>
<keyword evidence="11" id="KW-1185">Reference proteome</keyword>
<dbReference type="PANTHER" id="PTHR46991:SF11">
    <property type="entry name" value="SMALL HEAT SHOCK PROTEIN HSPF"/>
    <property type="match status" value="1"/>
</dbReference>
<dbReference type="CDD" id="cd06464">
    <property type="entry name" value="ACD_sHsps-like"/>
    <property type="match status" value="1"/>
</dbReference>
<evidence type="ECO:0000256" key="5">
    <source>
        <dbReference type="ARBA" id="ARBA00062444"/>
    </source>
</evidence>
<protein>
    <recommendedName>
        <fullName evidence="9">SHSP domain-containing protein</fullName>
    </recommendedName>
</protein>
<dbReference type="SUPFAM" id="SSF49764">
    <property type="entry name" value="HSP20-like chaperones"/>
    <property type="match status" value="1"/>
</dbReference>
<dbReference type="PANTHER" id="PTHR46991">
    <property type="entry name" value="23.5 KDA HEAT SHOCK PROTEIN, MITOCHONDRIAL"/>
    <property type="match status" value="1"/>
</dbReference>
<name>A0A445E271_ARAHY</name>
<dbReference type="Proteomes" id="UP000289738">
    <property type="component" value="Chromosome A03"/>
</dbReference>
<dbReference type="Gene3D" id="2.60.40.790">
    <property type="match status" value="1"/>
</dbReference>
<organism evidence="10 11">
    <name type="scientific">Arachis hypogaea</name>
    <name type="common">Peanut</name>
    <dbReference type="NCBI Taxonomy" id="3818"/>
    <lineage>
        <taxon>Eukaryota</taxon>
        <taxon>Viridiplantae</taxon>
        <taxon>Streptophyta</taxon>
        <taxon>Embryophyta</taxon>
        <taxon>Tracheophyta</taxon>
        <taxon>Spermatophyta</taxon>
        <taxon>Magnoliopsida</taxon>
        <taxon>eudicotyledons</taxon>
        <taxon>Gunneridae</taxon>
        <taxon>Pentapetalae</taxon>
        <taxon>rosids</taxon>
        <taxon>fabids</taxon>
        <taxon>Fabales</taxon>
        <taxon>Fabaceae</taxon>
        <taxon>Papilionoideae</taxon>
        <taxon>50 kb inversion clade</taxon>
        <taxon>dalbergioids sensu lato</taxon>
        <taxon>Dalbergieae</taxon>
        <taxon>Pterocarpus clade</taxon>
        <taxon>Arachis</taxon>
    </lineage>
</organism>
<dbReference type="InterPro" id="IPR008978">
    <property type="entry name" value="HSP20-like_chaperone"/>
</dbReference>
<keyword evidence="3" id="KW-0346">Stress response</keyword>
<dbReference type="Pfam" id="PF00011">
    <property type="entry name" value="HSP20"/>
    <property type="match status" value="1"/>
</dbReference>
<gene>
    <name evidence="10" type="ORF">Ahy_A03g016068</name>
</gene>
<evidence type="ECO:0000313" key="10">
    <source>
        <dbReference type="EMBL" id="RYR69510.1"/>
    </source>
</evidence>
<comment type="similarity">
    <text evidence="6 7">Belongs to the small heat shock protein (HSP20) family.</text>
</comment>
<comment type="subcellular location">
    <subcellularLocation>
        <location evidence="1">Mitochondrion</location>
    </subcellularLocation>
</comment>
<evidence type="ECO:0000256" key="4">
    <source>
        <dbReference type="ARBA" id="ARBA00023128"/>
    </source>
</evidence>
<feature type="compositionally biased region" description="Basic and acidic residues" evidence="8">
    <location>
        <begin position="93"/>
        <end position="116"/>
    </location>
</feature>
<feature type="domain" description="SHSP" evidence="9">
    <location>
        <begin position="157"/>
        <end position="263"/>
    </location>
</feature>
<evidence type="ECO:0000259" key="9">
    <source>
        <dbReference type="PROSITE" id="PS01031"/>
    </source>
</evidence>
<dbReference type="GO" id="GO:0006950">
    <property type="term" value="P:response to stress"/>
    <property type="evidence" value="ECO:0007669"/>
    <property type="project" value="UniProtKB-ARBA"/>
</dbReference>
<dbReference type="PROSITE" id="PS01031">
    <property type="entry name" value="SHSP"/>
    <property type="match status" value="1"/>
</dbReference>
<evidence type="ECO:0000256" key="7">
    <source>
        <dbReference type="RuleBase" id="RU003616"/>
    </source>
</evidence>
<keyword evidence="4" id="KW-0496">Mitochondrion</keyword>
<accession>A0A445E271</accession>
<keyword evidence="2" id="KW-0809">Transit peptide</keyword>
<evidence type="ECO:0000313" key="11">
    <source>
        <dbReference type="Proteomes" id="UP000289738"/>
    </source>
</evidence>
<dbReference type="EMBL" id="SDMP01000003">
    <property type="protein sequence ID" value="RYR69510.1"/>
    <property type="molecule type" value="Genomic_DNA"/>
</dbReference>
<proteinExistence type="inferred from homology"/>
<evidence type="ECO:0000256" key="8">
    <source>
        <dbReference type="SAM" id="MobiDB-lite"/>
    </source>
</evidence>
<feature type="region of interest" description="Disordered" evidence="8">
    <location>
        <begin position="90"/>
        <end position="116"/>
    </location>
</feature>
<evidence type="ECO:0000256" key="6">
    <source>
        <dbReference type="PROSITE-ProRule" id="PRU00285"/>
    </source>
</evidence>
<dbReference type="InterPro" id="IPR044656">
    <property type="entry name" value="HSP14.7/HSP23.5/HSP23.6-like"/>
</dbReference>
<dbReference type="InterPro" id="IPR002068">
    <property type="entry name" value="A-crystallin/Hsp20_dom"/>
</dbReference>
<sequence>MLEMWKAWTCKEKLSRISCGNRVHNCTRALVGVEMQAIFFNPPQVSALTSFPTPMASSLAVKRFLSSPLISKSLLRPAAASASRSFNTNAMRNYDDSADDRNLDVERRSDRTLPRAPRRDDFLSDVFDPFSPTRSLSQVLNMMDQFMENPFLSASRGAGAGLRRGWDARETEDALLLRVDMPGLGKEDVKVSVEQNTLTIRGEGGKEGEDEESARRYTGRIDLPDRLFKIDQIKAEMKNGVLKVVVPKMKEEERSDVFSVKVD</sequence>
<dbReference type="GO" id="GO:0005739">
    <property type="term" value="C:mitochondrion"/>
    <property type="evidence" value="ECO:0007669"/>
    <property type="project" value="UniProtKB-SubCell"/>
</dbReference>